<protein>
    <submittedName>
        <fullName evidence="6">Alpha amylase, catalytic domain protein</fullName>
    </submittedName>
</protein>
<gene>
    <name evidence="6" type="ORF">HMPREF1872_00191</name>
</gene>
<dbReference type="InterPro" id="IPR014756">
    <property type="entry name" value="Ig_E-set"/>
</dbReference>
<dbReference type="Pfam" id="PF02903">
    <property type="entry name" value="Alpha-amylase_N"/>
    <property type="match status" value="1"/>
</dbReference>
<organism evidence="6 7">
    <name type="scientific">Amygdalobacter nucleatus</name>
    <dbReference type="NCBI Taxonomy" id="3029274"/>
    <lineage>
        <taxon>Bacteria</taxon>
        <taxon>Bacillati</taxon>
        <taxon>Bacillota</taxon>
        <taxon>Clostridia</taxon>
        <taxon>Eubacteriales</taxon>
        <taxon>Oscillospiraceae</taxon>
        <taxon>Amygdalobacter</taxon>
    </lineage>
</organism>
<evidence type="ECO:0000313" key="7">
    <source>
        <dbReference type="Proteomes" id="UP000070080"/>
    </source>
</evidence>
<comment type="similarity">
    <text evidence="1">Belongs to the glycosyl hydrolase 13 family.</text>
</comment>
<accession>A0A133YH45</accession>
<keyword evidence="4" id="KW-0326">Glycosidase</keyword>
<dbReference type="CDD" id="cd02857">
    <property type="entry name" value="E_set_CDase_PDE_N"/>
    <property type="match status" value="1"/>
</dbReference>
<dbReference type="EMBL" id="LSCV01000002">
    <property type="protein sequence ID" value="KXB42515.1"/>
    <property type="molecule type" value="Genomic_DNA"/>
</dbReference>
<dbReference type="SUPFAM" id="SSF51011">
    <property type="entry name" value="Glycosyl hydrolase domain"/>
    <property type="match status" value="1"/>
</dbReference>
<keyword evidence="3" id="KW-0136">Cellulose degradation</keyword>
<dbReference type="AlphaFoldDB" id="A0A133YH45"/>
<comment type="caution">
    <text evidence="6">The sequence shown here is derived from an EMBL/GenBank/DDBJ whole genome shotgun (WGS) entry which is preliminary data.</text>
</comment>
<evidence type="ECO:0000259" key="5">
    <source>
        <dbReference type="SMART" id="SM00642"/>
    </source>
</evidence>
<reference evidence="7" key="1">
    <citation type="submission" date="2016-01" db="EMBL/GenBank/DDBJ databases">
        <authorList>
            <person name="Mitreva M."/>
            <person name="Pepin K.H."/>
            <person name="Mihindukulasuriya K.A."/>
            <person name="Fulton R."/>
            <person name="Fronick C."/>
            <person name="O'Laughlin M."/>
            <person name="Miner T."/>
            <person name="Herter B."/>
            <person name="Rosa B.A."/>
            <person name="Cordes M."/>
            <person name="Tomlinson C."/>
            <person name="Wollam A."/>
            <person name="Palsikar V.B."/>
            <person name="Mardis E.R."/>
            <person name="Wilson R.K."/>
        </authorList>
    </citation>
    <scope>NUCLEOTIDE SEQUENCE [LARGE SCALE GENOMIC DNA]</scope>
    <source>
        <strain evidence="7">KA00274</strain>
    </source>
</reference>
<dbReference type="InterPro" id="IPR045857">
    <property type="entry name" value="O16G_dom_2"/>
</dbReference>
<evidence type="ECO:0000256" key="4">
    <source>
        <dbReference type="ARBA" id="ARBA00023295"/>
    </source>
</evidence>
<dbReference type="OrthoDB" id="9805159at2"/>
<dbReference type="InterPro" id="IPR017853">
    <property type="entry name" value="GH"/>
</dbReference>
<dbReference type="SUPFAM" id="SSF81296">
    <property type="entry name" value="E set domains"/>
    <property type="match status" value="1"/>
</dbReference>
<dbReference type="RefSeq" id="WP_066712583.1">
    <property type="nucleotide sequence ID" value="NZ_JARFNM010000001.1"/>
</dbReference>
<dbReference type="Gene3D" id="3.90.400.10">
    <property type="entry name" value="Oligo-1,6-glucosidase, Domain 2"/>
    <property type="match status" value="1"/>
</dbReference>
<dbReference type="InterPro" id="IPR006047">
    <property type="entry name" value="GH13_cat_dom"/>
</dbReference>
<dbReference type="Gene3D" id="2.60.40.10">
    <property type="entry name" value="Immunoglobulins"/>
    <property type="match status" value="1"/>
</dbReference>
<name>A0A133YH45_9FIRM</name>
<dbReference type="Gene3D" id="2.60.40.1180">
    <property type="entry name" value="Golgi alpha-mannosidase II"/>
    <property type="match status" value="1"/>
</dbReference>
<dbReference type="InterPro" id="IPR004185">
    <property type="entry name" value="Glyco_hydro_13_lg-like_dom"/>
</dbReference>
<dbReference type="PANTHER" id="PTHR10357:SF210">
    <property type="entry name" value="MALTODEXTRIN GLUCOSIDASE"/>
    <property type="match status" value="1"/>
</dbReference>
<keyword evidence="7" id="KW-1185">Reference proteome</keyword>
<dbReference type="STRING" id="1497955.HMPREF1872_00191"/>
<dbReference type="PANTHER" id="PTHR10357">
    <property type="entry name" value="ALPHA-AMYLASE FAMILY MEMBER"/>
    <property type="match status" value="1"/>
</dbReference>
<proteinExistence type="inferred from homology"/>
<dbReference type="PATRIC" id="fig|1497955.3.peg.186"/>
<keyword evidence="3" id="KW-0624">Polysaccharide degradation</keyword>
<dbReference type="InterPro" id="IPR013783">
    <property type="entry name" value="Ig-like_fold"/>
</dbReference>
<evidence type="ECO:0000256" key="1">
    <source>
        <dbReference type="ARBA" id="ARBA00008061"/>
    </source>
</evidence>
<keyword evidence="2" id="KW-0378">Hydrolase</keyword>
<evidence type="ECO:0000313" key="6">
    <source>
        <dbReference type="EMBL" id="KXB42515.1"/>
    </source>
</evidence>
<dbReference type="GO" id="GO:0030245">
    <property type="term" value="P:cellulose catabolic process"/>
    <property type="evidence" value="ECO:0007669"/>
    <property type="project" value="UniProtKB-KW"/>
</dbReference>
<dbReference type="SMART" id="SM00642">
    <property type="entry name" value="Aamy"/>
    <property type="match status" value="1"/>
</dbReference>
<keyword evidence="3" id="KW-0119">Carbohydrate metabolism</keyword>
<dbReference type="Proteomes" id="UP000070080">
    <property type="component" value="Unassembled WGS sequence"/>
</dbReference>
<feature type="domain" description="Glycosyl hydrolase family 13 catalytic" evidence="5">
    <location>
        <begin position="138"/>
        <end position="498"/>
    </location>
</feature>
<sequence>MINRCAILHKPLSEYAFMNSETSLTIRLRAALNNLQKCTLYYADRMQPSEPLLFTAVPMELAHSDLYFSYFEATFASLHRRVCYYFLLDSGDEQLIFYDGNFYKELATDRRELYQFPYLRREEVSTVPEWFKHAVVYNIFPDSFASSKANLHVQATELADERTGQVLHTRLGGNLRGIIENIDYIKSLGFNCLYLNPIFTAAEYHRYDLLDYFHVSPNLGTDAEFKELVVALHARDMHIIIDGVFNHSSWYFFAFNDVVENGENSRYKDWYYDLKFPVKRPENGEKPSYASFAYEPKMPKLNTSNPEVRDYFLRVCVYWLEEFDVDGWRLDVANEVDKAFWQAFKNRARSVKQDAVLIGEIWESSERWLQGDMFDSVMNYAFRNHCRDFFALGKFNPTEFDARISQMLMRYPTGIQLGQLNLLDSHDAPRFLSYCDLDLRKWRQAEAYIFTSPGVPCVFYGDELGVSGYEELDFRRAMPWQNVYFDECDFIKQLADLRKEQVVIYGNYRTLLVTDNLYAFKRELGEEKLVVIFNLSETEIDLRQYPKFDNLNLLDKEATLAKAYVKATARLGARGFAAFLLK</sequence>
<dbReference type="InterPro" id="IPR013780">
    <property type="entry name" value="Glyco_hydro_b"/>
</dbReference>
<dbReference type="GO" id="GO:0004553">
    <property type="term" value="F:hydrolase activity, hydrolyzing O-glycosyl compounds"/>
    <property type="evidence" value="ECO:0007669"/>
    <property type="project" value="InterPro"/>
</dbReference>
<evidence type="ECO:0000256" key="3">
    <source>
        <dbReference type="ARBA" id="ARBA00023001"/>
    </source>
</evidence>
<dbReference type="SUPFAM" id="SSF51445">
    <property type="entry name" value="(Trans)glycosidases"/>
    <property type="match status" value="1"/>
</dbReference>
<dbReference type="Pfam" id="PF00128">
    <property type="entry name" value="Alpha-amylase"/>
    <property type="match status" value="1"/>
</dbReference>
<evidence type="ECO:0000256" key="2">
    <source>
        <dbReference type="ARBA" id="ARBA00022801"/>
    </source>
</evidence>
<dbReference type="Gene3D" id="3.20.20.80">
    <property type="entry name" value="Glycosidases"/>
    <property type="match status" value="1"/>
</dbReference>
<dbReference type="CDD" id="cd11338">
    <property type="entry name" value="AmyAc_CMD"/>
    <property type="match status" value="1"/>
</dbReference>